<evidence type="ECO:0000256" key="5">
    <source>
        <dbReference type="ARBA" id="ARBA00022840"/>
    </source>
</evidence>
<feature type="region of interest" description="Disordered" evidence="6">
    <location>
        <begin position="209"/>
        <end position="230"/>
    </location>
</feature>
<feature type="compositionally biased region" description="Polar residues" evidence="6">
    <location>
        <begin position="15"/>
        <end position="24"/>
    </location>
</feature>
<dbReference type="EMBL" id="JACMSC010000001">
    <property type="protein sequence ID" value="KAG6536706.1"/>
    <property type="molecule type" value="Genomic_DNA"/>
</dbReference>
<feature type="compositionally biased region" description="Basic and acidic residues" evidence="6">
    <location>
        <begin position="289"/>
        <end position="306"/>
    </location>
</feature>
<dbReference type="GO" id="GO:0016301">
    <property type="term" value="F:kinase activity"/>
    <property type="evidence" value="ECO:0007669"/>
    <property type="project" value="UniProtKB-KW"/>
</dbReference>
<protein>
    <submittedName>
        <fullName evidence="7">Uncharacterized protein</fullName>
    </submittedName>
</protein>
<dbReference type="PANTHER" id="PTHR47983:SF3">
    <property type="entry name" value="OS05G0135800 PROTEIN"/>
    <property type="match status" value="1"/>
</dbReference>
<dbReference type="AlphaFoldDB" id="A0A8J5I443"/>
<gene>
    <name evidence="7" type="ORF">ZIOFF_001766</name>
</gene>
<evidence type="ECO:0000256" key="3">
    <source>
        <dbReference type="ARBA" id="ARBA00022741"/>
    </source>
</evidence>
<dbReference type="Gene3D" id="1.10.510.10">
    <property type="entry name" value="Transferase(Phosphotransferase) domain 1"/>
    <property type="match status" value="1"/>
</dbReference>
<evidence type="ECO:0000313" key="7">
    <source>
        <dbReference type="EMBL" id="KAG6536706.1"/>
    </source>
</evidence>
<proteinExistence type="predicted"/>
<feature type="region of interest" description="Disordered" evidence="6">
    <location>
        <begin position="14"/>
        <end position="35"/>
    </location>
</feature>
<keyword evidence="4" id="KW-0418">Kinase</keyword>
<dbReference type="InterPro" id="IPR011009">
    <property type="entry name" value="Kinase-like_dom_sf"/>
</dbReference>
<keyword evidence="5" id="KW-0067">ATP-binding</keyword>
<evidence type="ECO:0000256" key="2">
    <source>
        <dbReference type="ARBA" id="ARBA00022679"/>
    </source>
</evidence>
<evidence type="ECO:0000313" key="8">
    <source>
        <dbReference type="Proteomes" id="UP000734854"/>
    </source>
</evidence>
<keyword evidence="1" id="KW-0597">Phosphoprotein</keyword>
<reference evidence="7 8" key="1">
    <citation type="submission" date="2020-08" db="EMBL/GenBank/DDBJ databases">
        <title>Plant Genome Project.</title>
        <authorList>
            <person name="Zhang R.-G."/>
        </authorList>
    </citation>
    <scope>NUCLEOTIDE SEQUENCE [LARGE SCALE GENOMIC DNA]</scope>
    <source>
        <tissue evidence="7">Rhizome</tissue>
    </source>
</reference>
<sequence length="395" mass="43309">MILGLQSIAAERPLGSSTAQAGSNHSDRMEDDKPPLLGRLVNSLPKNGSNSHAWSVFLVITYKSGSIITSALKKHKMSCFGCCEENDNNRTAASGGPYVASHSAGNDGAYLSANTPSKGAQTVKPQPITVPAIPFDEIREITKNFGDEALIWEGSFGRVYFVSMVSRLKHENVVELVSYGVEGNLRLLAYEFATMGSVHDILHEAVRKEPTIEKPTPVSAPPKDAERKLSKKELKKKEMAELDALLHEMGIANKDNKKQLEQSSEGEKKESVGAPSENRILKKKKSKKEKSSKEQEEHYQNQEKGDIEAEVVDASAVDVKERIKKVASMRVASIARVNLSGSNLRKKNKSDVGLAMLLSTRLSVSGHIVVMVKTAVMSVREALKWLWATTCVRQL</sequence>
<feature type="compositionally biased region" description="Basic and acidic residues" evidence="6">
    <location>
        <begin position="25"/>
        <end position="34"/>
    </location>
</feature>
<name>A0A8J5I443_ZINOF</name>
<feature type="region of interest" description="Disordered" evidence="6">
    <location>
        <begin position="251"/>
        <end position="306"/>
    </location>
</feature>
<feature type="compositionally biased region" description="Basic and acidic residues" evidence="6">
    <location>
        <begin position="254"/>
        <end position="271"/>
    </location>
</feature>
<dbReference type="PANTHER" id="PTHR47983">
    <property type="entry name" value="PTO-INTERACTING PROTEIN 1-LIKE"/>
    <property type="match status" value="1"/>
</dbReference>
<keyword evidence="3" id="KW-0547">Nucleotide-binding</keyword>
<evidence type="ECO:0000256" key="4">
    <source>
        <dbReference type="ARBA" id="ARBA00022777"/>
    </source>
</evidence>
<dbReference type="InterPro" id="IPR052101">
    <property type="entry name" value="Plant_StressResp_Kinase"/>
</dbReference>
<dbReference type="SUPFAM" id="SSF56112">
    <property type="entry name" value="Protein kinase-like (PK-like)"/>
    <property type="match status" value="1"/>
</dbReference>
<dbReference type="GO" id="GO:0005524">
    <property type="term" value="F:ATP binding"/>
    <property type="evidence" value="ECO:0007669"/>
    <property type="project" value="UniProtKB-KW"/>
</dbReference>
<comment type="caution">
    <text evidence="7">The sequence shown here is derived from an EMBL/GenBank/DDBJ whole genome shotgun (WGS) entry which is preliminary data.</text>
</comment>
<keyword evidence="8" id="KW-1185">Reference proteome</keyword>
<keyword evidence="2" id="KW-0808">Transferase</keyword>
<accession>A0A8J5I443</accession>
<evidence type="ECO:0000256" key="6">
    <source>
        <dbReference type="SAM" id="MobiDB-lite"/>
    </source>
</evidence>
<evidence type="ECO:0000256" key="1">
    <source>
        <dbReference type="ARBA" id="ARBA00022553"/>
    </source>
</evidence>
<dbReference type="Proteomes" id="UP000734854">
    <property type="component" value="Unassembled WGS sequence"/>
</dbReference>
<organism evidence="7 8">
    <name type="scientific">Zingiber officinale</name>
    <name type="common">Ginger</name>
    <name type="synonym">Amomum zingiber</name>
    <dbReference type="NCBI Taxonomy" id="94328"/>
    <lineage>
        <taxon>Eukaryota</taxon>
        <taxon>Viridiplantae</taxon>
        <taxon>Streptophyta</taxon>
        <taxon>Embryophyta</taxon>
        <taxon>Tracheophyta</taxon>
        <taxon>Spermatophyta</taxon>
        <taxon>Magnoliopsida</taxon>
        <taxon>Liliopsida</taxon>
        <taxon>Zingiberales</taxon>
        <taxon>Zingiberaceae</taxon>
        <taxon>Zingiber</taxon>
    </lineage>
</organism>